<reference evidence="22 23" key="1">
    <citation type="submission" date="2015-05" db="EMBL/GenBank/DDBJ databases">
        <authorList>
            <person name="Wang D.B."/>
            <person name="Wang M."/>
        </authorList>
    </citation>
    <scope>NUCLEOTIDE SEQUENCE [LARGE SCALE GENOMIC DNA]</scope>
    <source>
        <strain evidence="22">VL1</strain>
    </source>
</reference>
<feature type="domain" description="UCH catalytic" evidence="21">
    <location>
        <begin position="434"/>
        <end position="667"/>
    </location>
</feature>
<dbReference type="InterPro" id="IPR017981">
    <property type="entry name" value="GPCR_2-like_7TM"/>
</dbReference>
<dbReference type="InterPro" id="IPR000832">
    <property type="entry name" value="GPCR_2_secretin-like"/>
</dbReference>
<gene>
    <name evidence="22" type="ORF">BN1708_008936</name>
</gene>
<feature type="compositionally biased region" description="Basic and acidic residues" evidence="17">
    <location>
        <begin position="1152"/>
        <end position="1166"/>
    </location>
</feature>
<dbReference type="SUPFAM" id="SSF51126">
    <property type="entry name" value="Pectin lyase-like"/>
    <property type="match status" value="1"/>
</dbReference>
<dbReference type="SUPFAM" id="SSF54001">
    <property type="entry name" value="Cysteine proteinases"/>
    <property type="match status" value="1"/>
</dbReference>
<evidence type="ECO:0000256" key="12">
    <source>
        <dbReference type="ARBA" id="ARBA00022989"/>
    </source>
</evidence>
<dbReference type="PRINTS" id="PR00707">
    <property type="entry name" value="UBCTHYDRLASE"/>
</dbReference>
<comment type="subcellular location">
    <subcellularLocation>
        <location evidence="2">Membrane</location>
        <topology evidence="2">Multi-pass membrane protein</topology>
    </subcellularLocation>
</comment>
<comment type="catalytic activity">
    <reaction evidence="1">
        <text>Thiol-dependent hydrolysis of ester, thioester, amide, peptide and isopeptide bonds formed by the C-terminal Gly of ubiquitin (a 76-residue protein attached to proteins as an intracellular targeting signal).</text>
        <dbReference type="EC" id="3.4.19.12"/>
    </reaction>
</comment>
<keyword evidence="19" id="KW-0732">Signal</keyword>
<dbReference type="Pfam" id="PF00002">
    <property type="entry name" value="7tm_2"/>
    <property type="match status" value="1"/>
</dbReference>
<dbReference type="InterPro" id="IPR045632">
    <property type="entry name" value="DUF6314"/>
</dbReference>
<dbReference type="InterPro" id="IPR036188">
    <property type="entry name" value="FAD/NAD-bd_sf"/>
</dbReference>
<dbReference type="InterPro" id="IPR038765">
    <property type="entry name" value="Papain-like_cys_pep_sf"/>
</dbReference>
<evidence type="ECO:0000256" key="2">
    <source>
        <dbReference type="ARBA" id="ARBA00004141"/>
    </source>
</evidence>
<dbReference type="InterPro" id="IPR052063">
    <property type="entry name" value="Polysaccharide_Lyase_1"/>
</dbReference>
<dbReference type="STRING" id="100787.A0A0G4N991"/>
<evidence type="ECO:0000256" key="6">
    <source>
        <dbReference type="ARBA" id="ARBA00022692"/>
    </source>
</evidence>
<feature type="transmembrane region" description="Helical" evidence="18">
    <location>
        <begin position="868"/>
        <end position="891"/>
    </location>
</feature>
<keyword evidence="5" id="KW-0645">Protease</keyword>
<keyword evidence="7" id="KW-0479">Metal-binding</keyword>
<protein>
    <recommendedName>
        <fullName evidence="3">ubiquitinyl hydrolase 1</fullName>
        <ecNumber evidence="3">3.4.19.12</ecNumber>
    </recommendedName>
</protein>
<dbReference type="GO" id="GO:0004930">
    <property type="term" value="F:G protein-coupled receptor activity"/>
    <property type="evidence" value="ECO:0007669"/>
    <property type="project" value="InterPro"/>
</dbReference>
<evidence type="ECO:0000256" key="17">
    <source>
        <dbReference type="SAM" id="MobiDB-lite"/>
    </source>
</evidence>
<feature type="compositionally biased region" description="Basic and acidic residues" evidence="17">
    <location>
        <begin position="1133"/>
        <end position="1142"/>
    </location>
</feature>
<evidence type="ECO:0000256" key="4">
    <source>
        <dbReference type="ARBA" id="ARBA00022630"/>
    </source>
</evidence>
<dbReference type="SUPFAM" id="SSF51905">
    <property type="entry name" value="FAD/NAD(P)-binding domain"/>
    <property type="match status" value="1"/>
</dbReference>
<feature type="chain" id="PRO_5002567725" description="ubiquitinyl hydrolase 1" evidence="19">
    <location>
        <begin position="22"/>
        <end position="2015"/>
    </location>
</feature>
<evidence type="ECO:0000256" key="3">
    <source>
        <dbReference type="ARBA" id="ARBA00012759"/>
    </source>
</evidence>
<keyword evidence="15" id="KW-0325">Glycoprotein</keyword>
<dbReference type="CDD" id="cd09616">
    <property type="entry name" value="Peptidase_C12_UCH_L1_L3"/>
    <property type="match status" value="1"/>
</dbReference>
<dbReference type="GO" id="GO:0006511">
    <property type="term" value="P:ubiquitin-dependent protein catabolic process"/>
    <property type="evidence" value="ECO:0007669"/>
    <property type="project" value="InterPro"/>
</dbReference>
<dbReference type="Gene3D" id="1.20.1070.10">
    <property type="entry name" value="Rhodopsin 7-helix transmembrane proteins"/>
    <property type="match status" value="1"/>
</dbReference>
<dbReference type="GO" id="GO:0007166">
    <property type="term" value="P:cell surface receptor signaling pathway"/>
    <property type="evidence" value="ECO:0007669"/>
    <property type="project" value="InterPro"/>
</dbReference>
<dbReference type="FunFam" id="3.40.532.10:FF:000008">
    <property type="entry name" value="Ubiquitin carboxyl-terminal hydrolase"/>
    <property type="match status" value="1"/>
</dbReference>
<dbReference type="Gene3D" id="3.40.532.10">
    <property type="entry name" value="Peptidase C12, ubiquitin carboxyl-terminal hydrolase"/>
    <property type="match status" value="1"/>
</dbReference>
<dbReference type="GO" id="GO:0046872">
    <property type="term" value="F:metal ion binding"/>
    <property type="evidence" value="ECO:0007669"/>
    <property type="project" value="UniProtKB-KW"/>
</dbReference>
<dbReference type="Proteomes" id="UP000044602">
    <property type="component" value="Unassembled WGS sequence"/>
</dbReference>
<dbReference type="GO" id="GO:0016020">
    <property type="term" value="C:membrane"/>
    <property type="evidence" value="ECO:0007669"/>
    <property type="project" value="UniProtKB-SubCell"/>
</dbReference>
<dbReference type="Pfam" id="PF01088">
    <property type="entry name" value="Peptidase_C12"/>
    <property type="match status" value="1"/>
</dbReference>
<keyword evidence="11" id="KW-0274">FAD</keyword>
<feature type="transmembrane region" description="Helical" evidence="18">
    <location>
        <begin position="717"/>
        <end position="735"/>
    </location>
</feature>
<evidence type="ECO:0000256" key="8">
    <source>
        <dbReference type="ARBA" id="ARBA00022786"/>
    </source>
</evidence>
<feature type="region of interest" description="Disordered" evidence="17">
    <location>
        <begin position="1133"/>
        <end position="1175"/>
    </location>
</feature>
<dbReference type="PROSITE" id="PS50261">
    <property type="entry name" value="G_PROTEIN_RECEP_F2_4"/>
    <property type="match status" value="1"/>
</dbReference>
<dbReference type="GO" id="GO:0050661">
    <property type="term" value="F:NADP binding"/>
    <property type="evidence" value="ECO:0007669"/>
    <property type="project" value="InterPro"/>
</dbReference>
<keyword evidence="6 18" id="KW-0812">Transmembrane</keyword>
<dbReference type="EC" id="3.4.19.12" evidence="3"/>
<dbReference type="InterPro" id="IPR011050">
    <property type="entry name" value="Pectin_lyase_fold/virulence"/>
</dbReference>
<dbReference type="Gene3D" id="3.50.50.60">
    <property type="entry name" value="FAD/NAD(P)-binding domain"/>
    <property type="match status" value="1"/>
</dbReference>
<organism evidence="22 23">
    <name type="scientific">Verticillium longisporum</name>
    <name type="common">Verticillium dahliae var. longisporum</name>
    <dbReference type="NCBI Taxonomy" id="100787"/>
    <lineage>
        <taxon>Eukaryota</taxon>
        <taxon>Fungi</taxon>
        <taxon>Dikarya</taxon>
        <taxon>Ascomycota</taxon>
        <taxon>Pezizomycotina</taxon>
        <taxon>Sordariomycetes</taxon>
        <taxon>Hypocreomycetidae</taxon>
        <taxon>Glomerellales</taxon>
        <taxon>Plectosphaerellaceae</taxon>
        <taxon>Verticillium</taxon>
    </lineage>
</organism>
<dbReference type="CDD" id="cd13952">
    <property type="entry name" value="7tm_classB"/>
    <property type="match status" value="1"/>
</dbReference>
<feature type="signal peptide" evidence="19">
    <location>
        <begin position="1"/>
        <end position="21"/>
    </location>
</feature>
<evidence type="ECO:0000256" key="16">
    <source>
        <dbReference type="PROSITE-ProRule" id="PRU01393"/>
    </source>
</evidence>
<keyword evidence="13" id="KW-0560">Oxidoreductase</keyword>
<evidence type="ECO:0000256" key="9">
    <source>
        <dbReference type="ARBA" id="ARBA00022801"/>
    </source>
</evidence>
<dbReference type="GO" id="GO:0004843">
    <property type="term" value="F:cysteine-type deubiquitinase activity"/>
    <property type="evidence" value="ECO:0007669"/>
    <property type="project" value="UniProtKB-EC"/>
</dbReference>
<dbReference type="InterPro" id="IPR020946">
    <property type="entry name" value="Flavin_mOase-like"/>
</dbReference>
<dbReference type="PROSITE" id="PS52048">
    <property type="entry name" value="UCH_DOMAIN"/>
    <property type="match status" value="1"/>
</dbReference>
<evidence type="ECO:0000313" key="23">
    <source>
        <dbReference type="Proteomes" id="UP000044602"/>
    </source>
</evidence>
<dbReference type="Gene3D" id="2.160.20.10">
    <property type="entry name" value="Single-stranded right-handed beta-helix, Pectin lyase-like"/>
    <property type="match status" value="1"/>
</dbReference>
<evidence type="ECO:0000313" key="22">
    <source>
        <dbReference type="EMBL" id="CRK42954.1"/>
    </source>
</evidence>
<feature type="transmembrane region" description="Helical" evidence="18">
    <location>
        <begin position="744"/>
        <end position="764"/>
    </location>
</feature>
<proteinExistence type="inferred from homology"/>
<evidence type="ECO:0000259" key="21">
    <source>
        <dbReference type="PROSITE" id="PS52048"/>
    </source>
</evidence>
<keyword evidence="23" id="KW-1185">Reference proteome</keyword>
<dbReference type="EMBL" id="CVQH01027860">
    <property type="protein sequence ID" value="CRK42954.1"/>
    <property type="molecule type" value="Genomic_DNA"/>
</dbReference>
<keyword evidence="9" id="KW-0378">Hydrolase</keyword>
<feature type="transmembrane region" description="Helical" evidence="18">
    <location>
        <begin position="817"/>
        <end position="839"/>
    </location>
</feature>
<evidence type="ECO:0000256" key="11">
    <source>
        <dbReference type="ARBA" id="ARBA00022827"/>
    </source>
</evidence>
<feature type="transmembrane region" description="Helical" evidence="18">
    <location>
        <begin position="792"/>
        <end position="810"/>
    </location>
</feature>
<dbReference type="InterPro" id="IPR012334">
    <property type="entry name" value="Pectin_lyas_fold"/>
</dbReference>
<dbReference type="Pfam" id="PF19834">
    <property type="entry name" value="DUF6314"/>
    <property type="match status" value="1"/>
</dbReference>
<evidence type="ECO:0000256" key="10">
    <source>
        <dbReference type="ARBA" id="ARBA00022807"/>
    </source>
</evidence>
<feature type="compositionally biased region" description="Basic and acidic residues" evidence="17">
    <location>
        <begin position="911"/>
        <end position="922"/>
    </location>
</feature>
<feature type="compositionally biased region" description="Polar residues" evidence="17">
    <location>
        <begin position="926"/>
        <end position="935"/>
    </location>
</feature>
<comment type="similarity">
    <text evidence="16">Belongs to the peptidase C12 family.</text>
</comment>
<evidence type="ECO:0000256" key="1">
    <source>
        <dbReference type="ARBA" id="ARBA00000707"/>
    </source>
</evidence>
<dbReference type="InterPro" id="IPR036959">
    <property type="entry name" value="Peptidase_C12_UCH_sf"/>
</dbReference>
<keyword evidence="10" id="KW-0788">Thiol protease</keyword>
<evidence type="ECO:0000256" key="18">
    <source>
        <dbReference type="SAM" id="Phobius"/>
    </source>
</evidence>
<evidence type="ECO:0000256" key="5">
    <source>
        <dbReference type="ARBA" id="ARBA00022670"/>
    </source>
</evidence>
<keyword evidence="4" id="KW-0285">Flavoprotein</keyword>
<dbReference type="GO" id="GO:0050660">
    <property type="term" value="F:flavin adenine dinucleotide binding"/>
    <property type="evidence" value="ECO:0007669"/>
    <property type="project" value="InterPro"/>
</dbReference>
<evidence type="ECO:0000256" key="14">
    <source>
        <dbReference type="ARBA" id="ARBA00023136"/>
    </source>
</evidence>
<evidence type="ECO:0000256" key="7">
    <source>
        <dbReference type="ARBA" id="ARBA00022723"/>
    </source>
</evidence>
<keyword evidence="8" id="KW-0833">Ubl conjugation pathway</keyword>
<dbReference type="SUPFAM" id="SSF81321">
    <property type="entry name" value="Family A G protein-coupled receptor-like"/>
    <property type="match status" value="1"/>
</dbReference>
<evidence type="ECO:0000256" key="13">
    <source>
        <dbReference type="ARBA" id="ARBA00023002"/>
    </source>
</evidence>
<comment type="caution">
    <text evidence="16">Lacks conserved residue(s) required for the propagation of feature annotation.</text>
</comment>
<sequence length="2015" mass="219655">MKFSLQSLVGALALLASAADAQQLAFPGAEGFGRFATGGRTGSVYKVTNLNDSGAGSLRDAVSEPNRIVVFDVGGVIDINARIVVSANVYIAGQTAPGDGITVYGNGFSWSNAHNAITRYIRIRMGRGGDSGKDAVTIAEGRNMIFDHVSVSWGRDENFSVSGSAVNITVQDTIIAQGLQTHSCGGLMETEGGVSLFRNLYVDNNTRNPKVKGRNDFQNNVIYNWGVGAGYIAGDSAGPSWVNIVNNYFVSGPSTGRSPFTRGNENFQAYVLNNYYDADRDGVLDGTPLCMTTNCYSPLVFAPTPFPYPGPAKLLTPQESIEHVAARAGASLRRDAVDKLLVSELRSYGKSGKLISDEAEIGGVGEVAGGTAPVDTDGDGIPDAWERANGLNPNDAKDAFAIGAGGWTNLENYVNSLVPGTHLLFSMSTMEKKRWVMLENNPDVMNQLAATLGLSSDLEFHDVYSLDDPELLAHIPRPALALLVIIPLTPAWDQSRRAEDADKEDYAGSGPDEPVVWFKQTIGHACGSIGLLHSLINGPAADFIKPGSDLADIRSRAIPLPMADRADLLYNSAPFERAHKSVEQAGDSQADLTGEVEGGHFVSFVKTGGKLWELEGSRKGPLDRGSLADDEDVLSPRALDNGIKRIIKLNADGGGDNLSFSCIALARRAARAPPTLLVGHPSSLPSDQLVPRQYSGPEKMPLSGTQVTTIIALERTGASLSLIGITLIFVSYYLFKRLRTIPNLFIVFASVANIGASIACLIGYDGILIGEASALCQAQAFMLEMFMQSDPWWSLAMAVNVYLVFFFGASPASFRQYLWVYCVICFGGPFIPAIVLLLARPNGQMMYGNATLWCWINSDWSELRIYTYYLPIWICILCSILIYFAVGYHVFHQRNQLRNLTFSHIKDANEVSMSEDNRDSAEKVGGSSSAGPQAQRLTLTQNLTGRSEDWQVTAVTEVQITTGSPRPDRAIEIPTVPPAALTDSPQIRSAGHAQSWHSSHERVPSPVISHTRFETMISSNPPPPPPRRSLLGYVKGGMQKFNAKLQGLDPVKLAYLRTSFIFAISILVTWTPSSINRVNDLVNPGQVSFGLNVATAIVLPLQGVWNAVIYFMTSWTTVKEEYHRLMHRRSVRRLDSRDDSRGRSSRLNVFRGHRDNHFDPSRLERGKRPRSGQVSEYELAPPAKRVLVNLRSVEDPARSQNAGTITLQLGRTETEKTSCGLTCLTGLTAPDSSTDDLQPEHEDLSHRLPISARKGVSHHSNSYTIMAKNVCIIGAGPSGLVAAKTLLYNAPQGAFNVTVFDAQKRVGGLWPASPRDGGGAVHPLMTTNQSRHTMHFSDCGWDDADGPQFPRAWMVGRYLERYLARYPGAEVRLGWRVTRTEALEGEDGRGGGWRVTARDGLGREEVGVFDRLVVATGFFGEPVLPRGITDGATVPVVHSSRYRDLKGLLGKGAKGGKILVVGGQMSGVEITGTIASHLSSAVNAPGTTSELAGAEGYTIHHLIQHPAWVFPLYTTPKPKLSAPPFLPVDLGSYNLNNRPKPLTNTQGHISPETAKTVHGIFQNIVGQDQSQCSESIAVKGDLTSEPPYLAMSEFYTEFVRSGLITASKGKLEAMESTTAIVTPSGEKIEDVAAVVLATGFDPSPCVSFLPDSVLRTLHHSPEHRDLPLALGFHGTQHRDLPTLGFVGFYRSPYWGVMEMQARFLAALWTPENLAKPPSGLTAAVQSDACEKRILALREDPRCSQFPFGDYAFIMQEMAAALDMTMSPPVEPPMPTLPHNNLPMDILTPSRYLSPLADAQAKEENAKVLQYSNDVATAALTSSRFVAHAVFRSLLGTWKLERSLDSKLPSHPSGHFSGTARFLLRDATADGLQCASSSDSVAPSVTDPGDPGQEYLYIEEGEFKASNGLVFQARRRYIWRYDEKRDTISVWFVRTDDDKRADYLFHEVEFETKSATEESDERASWRAKAGHLCIDDFYNVAYEFAFAAVHLREWSIGYAVQGPKKDYAIRGVYRRE</sequence>
<evidence type="ECO:0000256" key="15">
    <source>
        <dbReference type="ARBA" id="ARBA00023180"/>
    </source>
</evidence>
<feature type="region of interest" description="Disordered" evidence="17">
    <location>
        <begin position="911"/>
        <end position="935"/>
    </location>
</feature>
<dbReference type="GO" id="GO:0004499">
    <property type="term" value="F:N,N-dimethylaniline monooxygenase activity"/>
    <property type="evidence" value="ECO:0007669"/>
    <property type="project" value="InterPro"/>
</dbReference>
<evidence type="ECO:0000256" key="19">
    <source>
        <dbReference type="SAM" id="SignalP"/>
    </source>
</evidence>
<keyword evidence="14 18" id="KW-0472">Membrane</keyword>
<evidence type="ECO:0000259" key="20">
    <source>
        <dbReference type="PROSITE" id="PS50261"/>
    </source>
</evidence>
<dbReference type="PANTHER" id="PTHR42970">
    <property type="entry name" value="PECTATE LYASE C-RELATED"/>
    <property type="match status" value="1"/>
</dbReference>
<dbReference type="InterPro" id="IPR001578">
    <property type="entry name" value="Peptidase_C12_UCH"/>
</dbReference>
<dbReference type="Pfam" id="PF00743">
    <property type="entry name" value="FMO-like"/>
    <property type="match status" value="1"/>
</dbReference>
<accession>A0A0G4N991</accession>
<name>A0A0G4N991_VERLO</name>
<feature type="transmembrane region" description="Helical" evidence="18">
    <location>
        <begin position="1054"/>
        <end position="1073"/>
    </location>
</feature>
<dbReference type="PANTHER" id="PTHR42970:SF1">
    <property type="entry name" value="PECTATE LYASE C-RELATED"/>
    <property type="match status" value="1"/>
</dbReference>
<feature type="domain" description="G-protein coupled receptors family 2 profile 2" evidence="20">
    <location>
        <begin position="710"/>
        <end position="895"/>
    </location>
</feature>
<keyword evidence="12 18" id="KW-1133">Transmembrane helix</keyword>